<reference evidence="2" key="1">
    <citation type="submission" date="2018-05" db="EMBL/GenBank/DDBJ databases">
        <authorList>
            <person name="Lanie J.A."/>
            <person name="Ng W.-L."/>
            <person name="Kazmierczak K.M."/>
            <person name="Andrzejewski T.M."/>
            <person name="Davidsen T.M."/>
            <person name="Wayne K.J."/>
            <person name="Tettelin H."/>
            <person name="Glass J.I."/>
            <person name="Rusch D."/>
            <person name="Podicherti R."/>
            <person name="Tsui H.-C.T."/>
            <person name="Winkler M.E."/>
        </authorList>
    </citation>
    <scope>NUCLEOTIDE SEQUENCE</scope>
</reference>
<sequence>MDDLSDDMSEIEDNSSITTHFSLSLKVARQNFEREYLLSQIKRFNGNIIKISEFTGMERTALYRKFKSLNISLNNK</sequence>
<name>A0A382LPM1_9ZZZZ</name>
<dbReference type="Pfam" id="PF02954">
    <property type="entry name" value="HTH_8"/>
    <property type="match status" value="1"/>
</dbReference>
<protein>
    <recommendedName>
        <fullName evidence="1">DNA binding HTH domain-containing protein</fullName>
    </recommendedName>
</protein>
<dbReference type="InterPro" id="IPR002197">
    <property type="entry name" value="HTH_Fis"/>
</dbReference>
<dbReference type="GO" id="GO:0043565">
    <property type="term" value="F:sequence-specific DNA binding"/>
    <property type="evidence" value="ECO:0007669"/>
    <property type="project" value="InterPro"/>
</dbReference>
<proteinExistence type="predicted"/>
<evidence type="ECO:0000313" key="2">
    <source>
        <dbReference type="EMBL" id="SVC37705.1"/>
    </source>
</evidence>
<organism evidence="2">
    <name type="scientific">marine metagenome</name>
    <dbReference type="NCBI Taxonomy" id="408172"/>
    <lineage>
        <taxon>unclassified sequences</taxon>
        <taxon>metagenomes</taxon>
        <taxon>ecological metagenomes</taxon>
    </lineage>
</organism>
<dbReference type="InterPro" id="IPR009057">
    <property type="entry name" value="Homeodomain-like_sf"/>
</dbReference>
<dbReference type="AlphaFoldDB" id="A0A382LPM1"/>
<evidence type="ECO:0000259" key="1">
    <source>
        <dbReference type="Pfam" id="PF02954"/>
    </source>
</evidence>
<gene>
    <name evidence="2" type="ORF">METZ01_LOCUS290559</name>
</gene>
<dbReference type="SUPFAM" id="SSF46689">
    <property type="entry name" value="Homeodomain-like"/>
    <property type="match status" value="1"/>
</dbReference>
<accession>A0A382LPM1</accession>
<dbReference type="Gene3D" id="1.10.10.60">
    <property type="entry name" value="Homeodomain-like"/>
    <property type="match status" value="1"/>
</dbReference>
<feature type="domain" description="DNA binding HTH" evidence="1">
    <location>
        <begin position="30"/>
        <end position="67"/>
    </location>
</feature>
<dbReference type="EMBL" id="UINC01087922">
    <property type="protein sequence ID" value="SVC37705.1"/>
    <property type="molecule type" value="Genomic_DNA"/>
</dbReference>